<feature type="region of interest" description="Disordered" evidence="9">
    <location>
        <begin position="541"/>
        <end position="560"/>
    </location>
</feature>
<evidence type="ECO:0000256" key="4">
    <source>
        <dbReference type="ARBA" id="ARBA00022771"/>
    </source>
</evidence>
<feature type="domain" description="C2H2-type" evidence="10">
    <location>
        <begin position="444"/>
        <end position="466"/>
    </location>
</feature>
<feature type="compositionally biased region" description="Low complexity" evidence="9">
    <location>
        <begin position="748"/>
        <end position="766"/>
    </location>
</feature>
<keyword evidence="7" id="KW-0539">Nucleus</keyword>
<dbReference type="PROSITE" id="PS00028">
    <property type="entry name" value="ZINC_FINGER_C2H2_1"/>
    <property type="match status" value="8"/>
</dbReference>
<feature type="compositionally biased region" description="Polar residues" evidence="9">
    <location>
        <begin position="1417"/>
        <end position="1430"/>
    </location>
</feature>
<reference evidence="11" key="1">
    <citation type="submission" date="2020-11" db="EMBL/GenBank/DDBJ databases">
        <authorList>
            <person name="Tran Van P."/>
        </authorList>
    </citation>
    <scope>NUCLEOTIDE SEQUENCE</scope>
</reference>
<accession>A0A7R8Z6J8</accession>
<dbReference type="GO" id="GO:0010468">
    <property type="term" value="P:regulation of gene expression"/>
    <property type="evidence" value="ECO:0007669"/>
    <property type="project" value="TreeGrafter"/>
</dbReference>
<feature type="region of interest" description="Disordered" evidence="9">
    <location>
        <begin position="1615"/>
        <end position="1634"/>
    </location>
</feature>
<feature type="region of interest" description="Disordered" evidence="9">
    <location>
        <begin position="661"/>
        <end position="693"/>
    </location>
</feature>
<feature type="region of interest" description="Disordered" evidence="9">
    <location>
        <begin position="3527"/>
        <end position="3618"/>
    </location>
</feature>
<evidence type="ECO:0000256" key="9">
    <source>
        <dbReference type="SAM" id="MobiDB-lite"/>
    </source>
</evidence>
<feature type="compositionally biased region" description="Polar residues" evidence="9">
    <location>
        <begin position="661"/>
        <end position="674"/>
    </location>
</feature>
<feature type="region of interest" description="Disordered" evidence="9">
    <location>
        <begin position="1407"/>
        <end position="1437"/>
    </location>
</feature>
<feature type="region of interest" description="Disordered" evidence="9">
    <location>
        <begin position="1184"/>
        <end position="1224"/>
    </location>
</feature>
<feature type="region of interest" description="Disordered" evidence="9">
    <location>
        <begin position="3287"/>
        <end position="3313"/>
    </location>
</feature>
<dbReference type="GO" id="GO:0008270">
    <property type="term" value="F:zinc ion binding"/>
    <property type="evidence" value="ECO:0007669"/>
    <property type="project" value="UniProtKB-KW"/>
</dbReference>
<sequence>MVKDRDHASSSPIPVHCGESSKSWTKARDNCENKSKRLKSTKSSRDQHKCANRGAAEHCISVPRVFATLSSSDSLCSSTNRANNLSDHTHLGNQVSSNFTESVQRTITPLVSESLGSSTGNNSPVLDNLSLRLSETQKLAHSLSQGHFNEEALEVVTKYLRDLIFNVVEHSQLTSAVAHNIYPFLHSENIEENLLNKSTQLGKDKESDRVPENGEPHITNVKQCECPNQVNQNVKCMHVASSHSKHGTCCDRPSQCGNAVVGNMCVNQQELRQNTEDKYNSMVAAQIWVYQRAFSLKRHYLRSHINYRHLTERDISNCGIVVGDKMAVQSGTNTKIYMQNSKIISVGSTLSQETLNCNHIVEEQCTTSDGIKTETVSNNTGILIIPSVSNGTVKSQGESTDNCEPIQDSKNESMNANILLEKSSFKEVIGTTPSDIPIHFPGLYRCHTCGICFDEKDDLKSHLSNHPPTATNVVIGENNTYACNQCNATFTHKHNYLRHCASAVHNKTPVAANEETQERCLIKVHLCLYCDKGFKSAAIRKRHQGRMHKKQKGPGKRKYHACPYCSKSQKKFKDFSLLMEHMVSSHPDKYHGCVMCAIRFDSRESFNKHLETSHMKTKLKIPKPDNAESNKSTLVVDVSQTTNSDVTVNSLPAIQRVNLKETSQSSTNMLNESSVVAEKETTNENEDSTNKPADLLNTVGDEFRYTCGVCQKMFTNYVNMCRHRRLAHGTVTAKTKKAKQGPKDFETASVCSSASSQNNGSSRSQSPAVIKTLTGSPAKVKAPARPQLTQQFQTVEISEKLLDPETLFYSKVASNIRENLLHHLDGKLECSDNVNKEKEPERSIAIDRPKRGEKILLKLDLVSSVALNGAPHNRMSLLAQSISSEVSKVSGRRDGLVHKVSWEKYNFPKNYDGRGDGLASYIKDMSHLDISTQLVMRQNLQRLNSEPTSPNTKNEIDNSDFDFPRGLCLMKNDVAKTESISTPTSPKPELSRTNSSPSVPSCMDVKDKSIIELDCPKSTGARRKSLSDLKVPALSSGSMQRDFPQDSALESAVELSGEWVRPRKYICGACGERFRDLYILEDHKYSVHPNVWCTHLEFEESTIAGMSFDDKSNSQLPFPGSLCRRFLNPTGTLTSANVVPPTKASESSCTKCSKVLNSLSDLHRHMLECGGDNTWMLTMVAASPSGGRRNRKWRPFGSRRRRQQGRRGMKRNIPSSPMKLPQYRARHRATDIDSIQRMISNLPAKRATRRVIQFSEDDIKTRSQATIHSVTFAPSLPRTHHKHTIARHRLKSSANEALKFEVKKKKSAISRVLSAASAKKHSKPLSDLPLTEPAGGVVEKSSTLSDNGLVNISVEQTVKQVPQIEENDTSEASPKRKEKWQSSRNVLSKKRLSAMKGKLPKTLLLDKEDKSQEHIPTKSSATNAYASSAVSEEKPAEKIVKGRGKKVVVSTKIMRKSLVSAKLRKKKSSMIPSKTHSFEAKDTFATHDILITIVPRRSGRTASSTQDKDSAVEDKTVSSPVVDTEHCSLPVPVQSAPYAQEDEIKPISNASTSVAKESSNILETICAVPQEENNLEDKAKRDLTSDIDNSSKIKLVGPGKGKKIENVNANKKTKLKKKIESEEKKPKGKGYTHPDEQINETNICEGCGLQFDNNSAYGRHIKTCIYVKKLENMSQASIDDTNIVSHQCNKCWEVFNLHTSLVEHSKVCTLASKESEVVKRKPGRPPKIKCIQNDDLNLLSTEEIKNPVHNNSDIKMPELQKEEPVVSVKRVGRPKKIKESSDEIPVLSPASKMETNIQTNFTNDEISSKVKNKVIKRKHPKEVLRSIIKEDTPFTELLTTVKETVFDYLELSRETPSIDIELQNLDEDSTKDTELSYDEESKLSEQVLHMGDHFSLGGNRLLRARRDQGGFRKDTASRFGRRESRARSTRCNLSYEEMYTSSDVASEADSQDFDAQQKENNTESQEKLVHNRQRYKKIKISKTKNTFLRHERRKKKSLRRWAMLSNQKKMFLEEKFKNGENDETKTLFQVTGEEPEDPNTVVKLKEPDSLSKQKKEIIEDACHETPNLATKKTAPETSIKQSNMDLKIVFKVMNKKDRETLSSGNSKDKSNDASIDIQTTMAETQIAKFGKEIDSTQSIVCLAQTRLDSKETSKINLEVKKTEQESKIFTFVTEKKVEDLYVKEEENITIEGNTIEQTAVQDVVDSIHKDQLKKSVIKDANFIQLHATEKLQDPREFNKDEIEGEVKKSARIENISKDKNDPSSKNTSIQLLDVAKEKKQIVKKSKLNDENEKINHISPKTCGTDFEDKSANDVVKEYISYVNTSDLKNDILNKCVETCISEETNCSAQNTVDINLCNTADTQVDIISSEINFDEVDLLNTGNTNTPNDNKFPVLVEVILNTVNEQIDLVTQELCTEQTESGLSSHVSSTIPDDIPEVENIIGDSISDTCFDQDPSFQKNWFYYDNCDTIENEMLCGFKKPNKDTMIETAQLSTFGSDPNTLLKEDPIKVNTSISHQKLCAAQQSEDLCNSESLPQANQIQDILLHSLALAEQIPLPENIQLNLSPSKEPEIQNCLSTDFDKEMSCTKDTQLVQSPESQITEMDTCLSLAIENQSSLVLTAKIEPPSSEKCKIQDCFSDELDEHQSLLQASHLQGRSSKQSGIQEFVSLEFEKEHETMSLDKEKSSNYSDKEVLLSEDIPAEASSLHREEIHTPLQEEPITITFAPKESHLSHYSDTETLLSANLAVQASSQQSKVFIHSQQENTLQKPAAIELPLHLPPGLDPEVEALLSLGSEIQDRSNFWTNSEQVHSYNLPETQAHSNLSTVKPQICGIQDSCPILRNGNFTTETTINHDTVASQPSNQPQVVRTPVEPPGGVESVVDETPKIFDVHDTKVIEIASKNSTEQKSYGGIDNRAGMTEPPEPVAVFSGADHAVAILPDQPCWPDDASWQGTNIGWVPTNEVETSAEWTYGGAEWVPPETGPSAPDIQWIQQEGTQFGIDQLQPISSLGSILDSVNQILNTGAGTSGEQVLLNEYGGFSSTLAAGSVMTGELVDLQRAMGATDEEMLMLQKLGEDGWPLENADLMDLDNQRSRAEGGVKEQEEEHEGEETSSPLPAKTSPKKTNPWHQNLFSVEKGGAGSGIKIGLKDLDPQAKGLEDRVLFEEVLPQIIIDISIPLETVSSIMMRRQRTEDRPFGHCQNILSQYEQKEMVCPLCNKHFLGLAALQTHVASTHNVREGPDKKMKTYERSRKAMIASIATTTLGQVINHRHMCVWCKELHVDEESLQRHVESTHSSEGSDGQEFQATTRQDEGLKSHMSTALGGLLNRALGHVFHTVQSTSILKELSSSNRKQPSEEGGSSRPQTPINSVKEEAVDEAGNKSKEPLRRKSQEEDKDKPYSCHMCDVKFLVLSSRNRHIARVHGLGPKPPAEEGVLSDQSEPDFEKNCGINFQTPQEVLKHRQLEHKHEPSPEPKETDNCSVTKETSSNADTVGTHEDNEATSTALSVETLGVLSEPFFVNVQGNISECSRDTVSPGSLENNGGNKEEPLRTLPLSQLSTMPQPLVDNHPQQLNPPKAQTPPQTTPQPLLVEKTKCPVTNDRPASKTSSRSIESTSRKLARSKMNVEELERQLCKNDAMIKAKAEAAIRELSLSRKGRSSASSNKWGVHRYKFTVPDRQPGVEGDNKPVPAPEDRYSYPLIRKVSNSRFASLTERMKKQCGKVNPCVPESSPEKEVLDISSSNTGSAAFAVYEFDEEESEPVTELSLRGNGGTSIIKGLPHQTGNERIKDKENDEEVIVGQETVLWSHENSRMLHGKGTLKRLFKDGLETDRDKEVGVAKKPRKNSECQVSPNKSPGSTGLREYNLDVFEDRGVKRKNTFEELTPRNIILEKQKSERFENISQTFDAIPAVPHFEKESFCSSIEKLGVENLSASPEVNLPFISSKLSLHSNVETTKTILNKANKKTEIGGGVVKGRHRAKCLSRDQAFDEILKNTVNEKKVKDKPKKQIKLVNLKGIEEHQLKQSDAAVEPTRSETSTKKFNTVVDQDMKNKKKDQKNKLAVHGNKPFHKSNNTQNLETLKKGNKRDQDMLMSQENEELKKSRRQVKRVSYAETLDSELEEDLFDDSIVIEDTDTKLKQKVKSSKKRSSMDEKNKRKSDKEFSTEPNTKISTIAALKRSKQKLNYSDDKSEDDSSIDNFDQHKFLASNAKISQKKDKAYSNRFFDNDSVTEDDDTSESDATDKTKKPQQRNTKTDLLKCVFAKSRRNSTTIVSGSGGCVPDVDDNIPNTHNVNVSSGHYSTNVVKHKHRSWQRVTF</sequence>
<dbReference type="InterPro" id="IPR036236">
    <property type="entry name" value="Znf_C2H2_sf"/>
</dbReference>
<dbReference type="InterPro" id="IPR050331">
    <property type="entry name" value="Zinc_finger"/>
</dbReference>
<feature type="compositionally biased region" description="Polar residues" evidence="9">
    <location>
        <begin position="3527"/>
        <end position="3543"/>
    </location>
</feature>
<feature type="compositionally biased region" description="Basic and acidic residues" evidence="9">
    <location>
        <begin position="3093"/>
        <end position="3103"/>
    </location>
</feature>
<feature type="region of interest" description="Disordered" evidence="9">
    <location>
        <begin position="3462"/>
        <end position="3501"/>
    </location>
</feature>
<feature type="compositionally biased region" description="Basic and acidic residues" evidence="9">
    <location>
        <begin position="3370"/>
        <end position="3398"/>
    </location>
</feature>
<feature type="region of interest" description="Disordered" evidence="9">
    <location>
        <begin position="3421"/>
        <end position="3440"/>
    </location>
</feature>
<feature type="region of interest" description="Disordered" evidence="9">
    <location>
        <begin position="1315"/>
        <end position="1342"/>
    </location>
</feature>
<organism evidence="11">
    <name type="scientific">Timema douglasi</name>
    <name type="common">Walking stick</name>
    <dbReference type="NCBI Taxonomy" id="61478"/>
    <lineage>
        <taxon>Eukaryota</taxon>
        <taxon>Metazoa</taxon>
        <taxon>Ecdysozoa</taxon>
        <taxon>Arthropoda</taxon>
        <taxon>Hexapoda</taxon>
        <taxon>Insecta</taxon>
        <taxon>Pterygota</taxon>
        <taxon>Neoptera</taxon>
        <taxon>Polyneoptera</taxon>
        <taxon>Phasmatodea</taxon>
        <taxon>Timematodea</taxon>
        <taxon>Timematoidea</taxon>
        <taxon>Timematidae</taxon>
        <taxon>Timema</taxon>
    </lineage>
</organism>
<keyword evidence="3" id="KW-0677">Repeat</keyword>
<feature type="compositionally biased region" description="Basic residues" evidence="9">
    <location>
        <begin position="1188"/>
        <end position="1210"/>
    </location>
</feature>
<feature type="domain" description="C2H2-type" evidence="10">
    <location>
        <begin position="481"/>
        <end position="505"/>
    </location>
</feature>
<dbReference type="PANTHER" id="PTHR16515:SF49">
    <property type="entry name" value="GASTRULA ZINC FINGER PROTEIN XLCGF49.1-LIKE-RELATED"/>
    <property type="match status" value="1"/>
</dbReference>
<feature type="compositionally biased region" description="Polar residues" evidence="9">
    <location>
        <begin position="3478"/>
        <end position="3491"/>
    </location>
</feature>
<proteinExistence type="predicted"/>
<feature type="region of interest" description="Disordered" evidence="9">
    <location>
        <begin position="4020"/>
        <end position="4086"/>
    </location>
</feature>
<feature type="compositionally biased region" description="Low complexity" evidence="9">
    <location>
        <begin position="3604"/>
        <end position="3613"/>
    </location>
</feature>
<dbReference type="Gene3D" id="3.30.160.60">
    <property type="entry name" value="Classic Zinc Finger"/>
    <property type="match status" value="2"/>
</dbReference>
<feature type="compositionally biased region" description="Basic and acidic residues" evidence="9">
    <location>
        <begin position="3462"/>
        <end position="3477"/>
    </location>
</feature>
<feature type="domain" description="C2H2-type" evidence="10">
    <location>
        <begin position="1065"/>
        <end position="1088"/>
    </location>
</feature>
<evidence type="ECO:0000256" key="1">
    <source>
        <dbReference type="ARBA" id="ARBA00004123"/>
    </source>
</evidence>
<feature type="compositionally biased region" description="Basic and acidic residues" evidence="9">
    <location>
        <begin position="26"/>
        <end position="35"/>
    </location>
</feature>
<dbReference type="Pfam" id="PF00096">
    <property type="entry name" value="zf-C2H2"/>
    <property type="match status" value="1"/>
</dbReference>
<keyword evidence="6" id="KW-0238">DNA-binding</keyword>
<gene>
    <name evidence="11" type="ORF">TDIB3V08_LOCUS2659</name>
</gene>
<feature type="region of interest" description="Disordered" evidence="9">
    <location>
        <begin position="1942"/>
        <end position="1968"/>
    </location>
</feature>
<protein>
    <recommendedName>
        <fullName evidence="10">C2H2-type domain-containing protein</fullName>
    </recommendedName>
</protein>
<feature type="region of interest" description="Disordered" evidence="9">
    <location>
        <begin position="4224"/>
        <end position="4250"/>
    </location>
</feature>
<feature type="region of interest" description="Disordered" evidence="9">
    <location>
        <begin position="4135"/>
        <end position="4195"/>
    </location>
</feature>
<feature type="compositionally biased region" description="Basic residues" evidence="9">
    <location>
        <begin position="4137"/>
        <end position="4146"/>
    </location>
</feature>
<name>A0A7R8Z6J8_TIMDO</name>
<feature type="region of interest" description="Disordered" evidence="9">
    <location>
        <begin position="730"/>
        <end position="767"/>
    </location>
</feature>
<feature type="compositionally biased region" description="Polar residues" evidence="9">
    <location>
        <begin position="3295"/>
        <end position="3308"/>
    </location>
</feature>
<feature type="domain" description="C2H2-type" evidence="10">
    <location>
        <begin position="525"/>
        <end position="553"/>
    </location>
</feature>
<comment type="subcellular location">
    <subcellularLocation>
        <location evidence="1">Nucleus</location>
    </subcellularLocation>
</comment>
<evidence type="ECO:0000256" key="2">
    <source>
        <dbReference type="ARBA" id="ARBA00022723"/>
    </source>
</evidence>
<dbReference type="GO" id="GO:0005634">
    <property type="term" value="C:nucleus"/>
    <property type="evidence" value="ECO:0007669"/>
    <property type="project" value="UniProtKB-SubCell"/>
</dbReference>
<feature type="compositionally biased region" description="Basic and acidic residues" evidence="9">
    <location>
        <begin position="4147"/>
        <end position="4162"/>
    </location>
</feature>
<dbReference type="GO" id="GO:0003677">
    <property type="term" value="F:DNA binding"/>
    <property type="evidence" value="ECO:0007669"/>
    <property type="project" value="UniProtKB-KW"/>
</dbReference>
<keyword evidence="4 8" id="KW-0863">Zinc-finger</keyword>
<feature type="region of interest" description="Disordered" evidence="9">
    <location>
        <begin position="1361"/>
        <end position="1392"/>
    </location>
</feature>
<feature type="region of interest" description="Disordered" evidence="9">
    <location>
        <begin position="1"/>
        <end position="53"/>
    </location>
</feature>
<dbReference type="PROSITE" id="PS50157">
    <property type="entry name" value="ZINC_FINGER_C2H2_2"/>
    <property type="match status" value="5"/>
</dbReference>
<dbReference type="PANTHER" id="PTHR16515">
    <property type="entry name" value="PR DOMAIN ZINC FINGER PROTEIN"/>
    <property type="match status" value="1"/>
</dbReference>
<evidence type="ECO:0000256" key="7">
    <source>
        <dbReference type="ARBA" id="ARBA00023242"/>
    </source>
</evidence>
<feature type="domain" description="C2H2-type" evidence="10">
    <location>
        <begin position="705"/>
        <end position="728"/>
    </location>
</feature>
<dbReference type="SUPFAM" id="SSF57667">
    <property type="entry name" value="beta-beta-alpha zinc fingers"/>
    <property type="match status" value="2"/>
</dbReference>
<evidence type="ECO:0000256" key="8">
    <source>
        <dbReference type="PROSITE-ProRule" id="PRU00042"/>
    </source>
</evidence>
<feature type="region of interest" description="Disordered" evidence="9">
    <location>
        <begin position="3093"/>
        <end position="3126"/>
    </location>
</feature>
<dbReference type="InterPro" id="IPR013087">
    <property type="entry name" value="Znf_C2H2_type"/>
</dbReference>
<feature type="region of interest" description="Disordered" evidence="9">
    <location>
        <begin position="1497"/>
        <end position="1523"/>
    </location>
</feature>
<evidence type="ECO:0000256" key="6">
    <source>
        <dbReference type="ARBA" id="ARBA00023125"/>
    </source>
</evidence>
<keyword evidence="5" id="KW-0862">Zinc</keyword>
<dbReference type="EMBL" id="OA565100">
    <property type="protein sequence ID" value="CAD7196308.1"/>
    <property type="molecule type" value="Genomic_DNA"/>
</dbReference>
<feature type="compositionally biased region" description="Acidic residues" evidence="9">
    <location>
        <begin position="4227"/>
        <end position="4238"/>
    </location>
</feature>
<evidence type="ECO:0000313" key="11">
    <source>
        <dbReference type="EMBL" id="CAD7196308.1"/>
    </source>
</evidence>
<feature type="compositionally biased region" description="Basic and acidic residues" evidence="9">
    <location>
        <begin position="1955"/>
        <end position="1968"/>
    </location>
</feature>
<evidence type="ECO:0000256" key="3">
    <source>
        <dbReference type="ARBA" id="ARBA00022737"/>
    </source>
</evidence>
<dbReference type="SMART" id="SM00355">
    <property type="entry name" value="ZnF_C2H2"/>
    <property type="match status" value="13"/>
</dbReference>
<evidence type="ECO:0000256" key="5">
    <source>
        <dbReference type="ARBA" id="ARBA00022833"/>
    </source>
</evidence>
<keyword evidence="2" id="KW-0479">Metal-binding</keyword>
<feature type="compositionally biased region" description="Basic and acidic residues" evidence="9">
    <location>
        <begin position="1407"/>
        <end position="1416"/>
    </location>
</feature>
<feature type="region of interest" description="Disordered" evidence="9">
    <location>
        <begin position="977"/>
        <end position="1003"/>
    </location>
</feature>
<feature type="region of interest" description="Disordered" evidence="9">
    <location>
        <begin position="3344"/>
        <end position="3398"/>
    </location>
</feature>
<feature type="compositionally biased region" description="Low complexity" evidence="9">
    <location>
        <begin position="3574"/>
        <end position="3587"/>
    </location>
</feature>
<evidence type="ECO:0000259" key="10">
    <source>
        <dbReference type="PROSITE" id="PS50157"/>
    </source>
</evidence>
<feature type="compositionally biased region" description="Basic and acidic residues" evidence="9">
    <location>
        <begin position="1506"/>
        <end position="1516"/>
    </location>
</feature>